<gene>
    <name evidence="2" type="ORF">T265_07347</name>
</gene>
<evidence type="ECO:0000313" key="2">
    <source>
        <dbReference type="EMBL" id="KER25122.1"/>
    </source>
</evidence>
<evidence type="ECO:0000313" key="3">
    <source>
        <dbReference type="Proteomes" id="UP000054324"/>
    </source>
</evidence>
<dbReference type="Proteomes" id="UP000054324">
    <property type="component" value="Unassembled WGS sequence"/>
</dbReference>
<proteinExistence type="predicted"/>
<organism evidence="2 3">
    <name type="scientific">Opisthorchis viverrini</name>
    <name type="common">Southeast Asian liver fluke</name>
    <dbReference type="NCBI Taxonomy" id="6198"/>
    <lineage>
        <taxon>Eukaryota</taxon>
        <taxon>Metazoa</taxon>
        <taxon>Spiralia</taxon>
        <taxon>Lophotrochozoa</taxon>
        <taxon>Platyhelminthes</taxon>
        <taxon>Trematoda</taxon>
        <taxon>Digenea</taxon>
        <taxon>Opisthorchiida</taxon>
        <taxon>Opisthorchiata</taxon>
        <taxon>Opisthorchiidae</taxon>
        <taxon>Opisthorchis</taxon>
    </lineage>
</organism>
<keyword evidence="3" id="KW-1185">Reference proteome</keyword>
<dbReference type="GeneID" id="20321526"/>
<dbReference type="AlphaFoldDB" id="A0A074ZHD5"/>
<dbReference type="KEGG" id="ovi:T265_07347"/>
<feature type="region of interest" description="Disordered" evidence="1">
    <location>
        <begin position="89"/>
        <end position="119"/>
    </location>
</feature>
<dbReference type="CTD" id="20321526"/>
<accession>A0A074ZHD5</accession>
<reference evidence="2 3" key="1">
    <citation type="submission" date="2013-11" db="EMBL/GenBank/DDBJ databases">
        <title>Opisthorchis viverrini - life in the bile duct.</title>
        <authorList>
            <person name="Young N.D."/>
            <person name="Nagarajan N."/>
            <person name="Lin S.J."/>
            <person name="Korhonen P.K."/>
            <person name="Jex A.R."/>
            <person name="Hall R.S."/>
            <person name="Safavi-Hemami H."/>
            <person name="Kaewkong W."/>
            <person name="Bertrand D."/>
            <person name="Gao S."/>
            <person name="Seet Q."/>
            <person name="Wongkham S."/>
            <person name="Teh B.T."/>
            <person name="Wongkham C."/>
            <person name="Intapan P.M."/>
            <person name="Maleewong W."/>
            <person name="Yang X."/>
            <person name="Hu M."/>
            <person name="Wang Z."/>
            <person name="Hofmann A."/>
            <person name="Sternberg P.W."/>
            <person name="Tan P."/>
            <person name="Wang J."/>
            <person name="Gasser R.B."/>
        </authorList>
    </citation>
    <scope>NUCLEOTIDE SEQUENCE [LARGE SCALE GENOMIC DNA]</scope>
</reference>
<dbReference type="EMBL" id="KL596786">
    <property type="protein sequence ID" value="KER25122.1"/>
    <property type="molecule type" value="Genomic_DNA"/>
</dbReference>
<evidence type="ECO:0000256" key="1">
    <source>
        <dbReference type="SAM" id="MobiDB-lite"/>
    </source>
</evidence>
<protein>
    <submittedName>
        <fullName evidence="2">Uncharacterized protein</fullName>
    </submittedName>
</protein>
<dbReference type="RefSeq" id="XP_009171110.1">
    <property type="nucleotide sequence ID" value="XM_009172846.1"/>
</dbReference>
<name>A0A074ZHD5_OPIVI</name>
<sequence>MRHSYSVPKNPGFSVHNKEDPPFRLYDCLVYGLGDIWSYLRTENLHSTGHVELRKPSMICAKINRYSRIRQWHLRSLDTLVIHAEQMDTRPERVPTNEEVVSAIGEGPHSPNISTPSAQ</sequence>